<dbReference type="Proteomes" id="UP000000845">
    <property type="component" value="Chromosome"/>
</dbReference>
<evidence type="ECO:0000313" key="2">
    <source>
        <dbReference type="Proteomes" id="UP000000845"/>
    </source>
</evidence>
<accession>D1AHN2</accession>
<organism evidence="1 2">
    <name type="scientific">Sebaldella termitidis (strain ATCC 33386 / NCTC 11300)</name>
    <dbReference type="NCBI Taxonomy" id="526218"/>
    <lineage>
        <taxon>Bacteria</taxon>
        <taxon>Fusobacteriati</taxon>
        <taxon>Fusobacteriota</taxon>
        <taxon>Fusobacteriia</taxon>
        <taxon>Fusobacteriales</taxon>
        <taxon>Leptotrichiaceae</taxon>
        <taxon>Sebaldella</taxon>
    </lineage>
</organism>
<dbReference type="AlphaFoldDB" id="D1AHN2"/>
<dbReference type="EMBL" id="CP001739">
    <property type="protein sequence ID" value="ACZ08266.1"/>
    <property type="molecule type" value="Genomic_DNA"/>
</dbReference>
<gene>
    <name evidence="1" type="ordered locus">Sterm_1403</name>
</gene>
<proteinExistence type="predicted"/>
<dbReference type="KEGG" id="str:Sterm_1403"/>
<keyword evidence="2" id="KW-1185">Reference proteome</keyword>
<dbReference type="RefSeq" id="WP_012860862.1">
    <property type="nucleotide sequence ID" value="NC_013517.1"/>
</dbReference>
<dbReference type="STRING" id="526218.Sterm_1403"/>
<name>D1AHN2_SEBTE</name>
<reference evidence="2" key="1">
    <citation type="submission" date="2009-09" db="EMBL/GenBank/DDBJ databases">
        <title>The complete chromosome of Sebaldella termitidis ATCC 33386.</title>
        <authorList>
            <consortium name="US DOE Joint Genome Institute (JGI-PGF)"/>
            <person name="Lucas S."/>
            <person name="Copeland A."/>
            <person name="Lapidus A."/>
            <person name="Glavina del Rio T."/>
            <person name="Dalin E."/>
            <person name="Tice H."/>
            <person name="Bruce D."/>
            <person name="Goodwin L."/>
            <person name="Pitluck S."/>
            <person name="Kyrpides N."/>
            <person name="Mavromatis K."/>
            <person name="Ivanova N."/>
            <person name="Mikhailova N."/>
            <person name="Sims D."/>
            <person name="Meincke L."/>
            <person name="Brettin T."/>
            <person name="Detter J.C."/>
            <person name="Han C."/>
            <person name="Larimer F."/>
            <person name="Land M."/>
            <person name="Hauser L."/>
            <person name="Markowitz V."/>
            <person name="Cheng J.F."/>
            <person name="Hugenholtz P."/>
            <person name="Woyke T."/>
            <person name="Wu D."/>
            <person name="Eisen J.A."/>
        </authorList>
    </citation>
    <scope>NUCLEOTIDE SEQUENCE [LARGE SCALE GENOMIC DNA]</scope>
    <source>
        <strain evidence="2">ATCC 33386 / NCTC 11300</strain>
    </source>
</reference>
<dbReference type="HOGENOM" id="CLU_2847369_0_0_0"/>
<reference evidence="1 2" key="2">
    <citation type="journal article" date="2010" name="Stand. Genomic Sci.">
        <title>Complete genome sequence of Sebaldella termitidis type strain (NCTC 11300).</title>
        <authorList>
            <person name="Harmon-Smith M."/>
            <person name="Celia L."/>
            <person name="Chertkov O."/>
            <person name="Lapidus A."/>
            <person name="Copeland A."/>
            <person name="Glavina Del Rio T."/>
            <person name="Nolan M."/>
            <person name="Lucas S."/>
            <person name="Tice H."/>
            <person name="Cheng J.F."/>
            <person name="Han C."/>
            <person name="Detter J.C."/>
            <person name="Bruce D."/>
            <person name="Goodwin L."/>
            <person name="Pitluck S."/>
            <person name="Pati A."/>
            <person name="Liolios K."/>
            <person name="Ivanova N."/>
            <person name="Mavromatis K."/>
            <person name="Mikhailova N."/>
            <person name="Chen A."/>
            <person name="Palaniappan K."/>
            <person name="Land M."/>
            <person name="Hauser L."/>
            <person name="Chang Y.J."/>
            <person name="Jeffries C.D."/>
            <person name="Brettin T."/>
            <person name="Goker M."/>
            <person name="Beck B."/>
            <person name="Bristow J."/>
            <person name="Eisen J.A."/>
            <person name="Markowitz V."/>
            <person name="Hugenholtz P."/>
            <person name="Kyrpides N.C."/>
            <person name="Klenk H.P."/>
            <person name="Chen F."/>
        </authorList>
    </citation>
    <scope>NUCLEOTIDE SEQUENCE [LARGE SCALE GENOMIC DNA]</scope>
    <source>
        <strain evidence="2">ATCC 33386 / NCTC 11300</strain>
    </source>
</reference>
<evidence type="ECO:0000313" key="1">
    <source>
        <dbReference type="EMBL" id="ACZ08266.1"/>
    </source>
</evidence>
<sequence>MAKIVELTNEEVTFLHVYLSRHLITIDWFQIHDPVLSGSIKDAKRVMRDLLGKLKVAESEVNDDK</sequence>
<protein>
    <submittedName>
        <fullName evidence="1">Uncharacterized protein</fullName>
    </submittedName>
</protein>